<keyword evidence="3" id="KW-1185">Reference proteome</keyword>
<dbReference type="SUPFAM" id="SSF52833">
    <property type="entry name" value="Thioredoxin-like"/>
    <property type="match status" value="1"/>
</dbReference>
<comment type="caution">
    <text evidence="2">The sequence shown here is derived from an EMBL/GenBank/DDBJ whole genome shotgun (WGS) entry which is preliminary data.</text>
</comment>
<reference evidence="3" key="1">
    <citation type="journal article" date="2019" name="Int. J. Syst. Evol. Microbiol.">
        <title>The Global Catalogue of Microorganisms (GCM) 10K type strain sequencing project: providing services to taxonomists for standard genome sequencing and annotation.</title>
        <authorList>
            <consortium name="The Broad Institute Genomics Platform"/>
            <consortium name="The Broad Institute Genome Sequencing Center for Infectious Disease"/>
            <person name="Wu L."/>
            <person name="Ma J."/>
        </authorList>
    </citation>
    <scope>NUCLEOTIDE SEQUENCE [LARGE SCALE GENOMIC DNA]</scope>
    <source>
        <strain evidence="3">CCM 8391</strain>
    </source>
</reference>
<dbReference type="InterPro" id="IPR036249">
    <property type="entry name" value="Thioredoxin-like_sf"/>
</dbReference>
<evidence type="ECO:0000313" key="2">
    <source>
        <dbReference type="EMBL" id="MFC5993805.1"/>
    </source>
</evidence>
<dbReference type="RefSeq" id="WP_379583781.1">
    <property type="nucleotide sequence ID" value="NZ_JBHSQW010000012.1"/>
</dbReference>
<feature type="domain" description="DSBA-like thioredoxin" evidence="1">
    <location>
        <begin position="13"/>
        <end position="198"/>
    </location>
</feature>
<dbReference type="Pfam" id="PF01323">
    <property type="entry name" value="DSBA"/>
    <property type="match status" value="1"/>
</dbReference>
<name>A0ABW1J012_9PSEU</name>
<organism evidence="2 3">
    <name type="scientific">Pseudonocardia hispaniensis</name>
    <dbReference type="NCBI Taxonomy" id="904933"/>
    <lineage>
        <taxon>Bacteria</taxon>
        <taxon>Bacillati</taxon>
        <taxon>Actinomycetota</taxon>
        <taxon>Actinomycetes</taxon>
        <taxon>Pseudonocardiales</taxon>
        <taxon>Pseudonocardiaceae</taxon>
        <taxon>Pseudonocardia</taxon>
    </lineage>
</organism>
<proteinExistence type="predicted"/>
<sequence>MANQVTHPDPGVLQVWSDLLCPFAHVAMCGLRAARAELPPGDPAAAVQFEHHVFPLELFNGPHPRRGTDSEAVGLGQIVPAAGFRLWTAPDDRYPHTVLLAAEAVLAASAQSLAAADALDAALRTAFWSQSRSISHRQVILEVAGEAAAAQPEAGLDVEALTADLDTGRYRATLFGDYAIAQTDAIAGSPTILLPDGSSAANPGICVHWEGPWAAGFPVVDAYDPTVYADLLRRAAVGAPADATRVGLP</sequence>
<dbReference type="Proteomes" id="UP001596302">
    <property type="component" value="Unassembled WGS sequence"/>
</dbReference>
<dbReference type="Gene3D" id="3.40.30.10">
    <property type="entry name" value="Glutaredoxin"/>
    <property type="match status" value="1"/>
</dbReference>
<dbReference type="EMBL" id="JBHSQW010000012">
    <property type="protein sequence ID" value="MFC5993805.1"/>
    <property type="molecule type" value="Genomic_DNA"/>
</dbReference>
<gene>
    <name evidence="2" type="ORF">ACFQE5_06210</name>
</gene>
<evidence type="ECO:0000313" key="3">
    <source>
        <dbReference type="Proteomes" id="UP001596302"/>
    </source>
</evidence>
<accession>A0ABW1J012</accession>
<evidence type="ECO:0000259" key="1">
    <source>
        <dbReference type="Pfam" id="PF01323"/>
    </source>
</evidence>
<dbReference type="InterPro" id="IPR001853">
    <property type="entry name" value="DSBA-like_thioredoxin_dom"/>
</dbReference>
<protein>
    <submittedName>
        <fullName evidence="2">DsbA family protein</fullName>
    </submittedName>
</protein>